<organism evidence="1 2">
    <name type="scientific">Rhizobium puerariae</name>
    <dbReference type="NCBI Taxonomy" id="1585791"/>
    <lineage>
        <taxon>Bacteria</taxon>
        <taxon>Pseudomonadati</taxon>
        <taxon>Pseudomonadota</taxon>
        <taxon>Alphaproteobacteria</taxon>
        <taxon>Hyphomicrobiales</taxon>
        <taxon>Rhizobiaceae</taxon>
        <taxon>Rhizobium/Agrobacterium group</taxon>
        <taxon>Rhizobium</taxon>
    </lineage>
</organism>
<evidence type="ECO:0000313" key="1">
    <source>
        <dbReference type="EMBL" id="MFB9949351.1"/>
    </source>
</evidence>
<gene>
    <name evidence="1" type="ORF">ACFFP0_10855</name>
</gene>
<protein>
    <submittedName>
        <fullName evidence="1">Hemophore-related protein</fullName>
    </submittedName>
</protein>
<comment type="caution">
    <text evidence="1">The sequence shown here is derived from an EMBL/GenBank/DDBJ whole genome shotgun (WGS) entry which is preliminary data.</text>
</comment>
<accession>A0ABV6AFF4</accession>
<keyword evidence="2" id="KW-1185">Reference proteome</keyword>
<sequence length="143" mass="15280">MSVLVSLATSIAGLIAPYLVEGGKKFAAKAGEAAWEKAQEIWTVIFPAVESDRKLGPATELLAADKNSKPIREVFEKALLEYLEANPDTADKLTAILGGPQRVQEIAAEQGGLIEGASQEMDESGEQRIRAIGGTVKDVKQKM</sequence>
<reference evidence="1 2" key="1">
    <citation type="submission" date="2024-09" db="EMBL/GenBank/DDBJ databases">
        <authorList>
            <person name="Sun Q."/>
            <person name="Mori K."/>
        </authorList>
    </citation>
    <scope>NUCLEOTIDE SEQUENCE [LARGE SCALE GENOMIC DNA]</scope>
    <source>
        <strain evidence="1 2">TBRC 4938</strain>
    </source>
</reference>
<dbReference type="EMBL" id="JBHMAA010000013">
    <property type="protein sequence ID" value="MFB9949351.1"/>
    <property type="molecule type" value="Genomic_DNA"/>
</dbReference>
<evidence type="ECO:0000313" key="2">
    <source>
        <dbReference type="Proteomes" id="UP001589692"/>
    </source>
</evidence>
<name>A0ABV6AFF4_9HYPH</name>
<proteinExistence type="predicted"/>
<dbReference type="Proteomes" id="UP001589692">
    <property type="component" value="Unassembled WGS sequence"/>
</dbReference>
<dbReference type="RefSeq" id="WP_377260264.1">
    <property type="nucleotide sequence ID" value="NZ_JBHMAA010000013.1"/>
</dbReference>